<dbReference type="HOGENOM" id="CLU_064541_2_0_1"/>
<gene>
    <name evidence="11" type="primary">ALG14</name>
    <name evidence="12" type="ORF">CTRG_02038</name>
</gene>
<keyword evidence="6 11" id="KW-0812">Transmembrane</keyword>
<evidence type="ECO:0000256" key="9">
    <source>
        <dbReference type="ARBA" id="ARBA00023136"/>
    </source>
</evidence>
<accession>C5M560</accession>
<comment type="similarity">
    <text evidence="3 11">Belongs to the ALG14 family.</text>
</comment>
<feature type="transmembrane region" description="Helical" evidence="11">
    <location>
        <begin position="158"/>
        <end position="177"/>
    </location>
</feature>
<dbReference type="PANTHER" id="PTHR12154">
    <property type="entry name" value="GLYCOSYL TRANSFERASE-RELATED"/>
    <property type="match status" value="1"/>
</dbReference>
<evidence type="ECO:0000256" key="11">
    <source>
        <dbReference type="RuleBase" id="RU362127"/>
    </source>
</evidence>
<evidence type="ECO:0000313" key="13">
    <source>
        <dbReference type="Proteomes" id="UP000002037"/>
    </source>
</evidence>
<dbReference type="eggNOG" id="KOG3339">
    <property type="taxonomic scope" value="Eukaryota"/>
</dbReference>
<evidence type="ECO:0000256" key="3">
    <source>
        <dbReference type="ARBA" id="ARBA00009731"/>
    </source>
</evidence>
<feature type="transmembrane region" description="Helical" evidence="11">
    <location>
        <begin position="20"/>
        <end position="41"/>
    </location>
</feature>
<dbReference type="InterPro" id="IPR013969">
    <property type="entry name" value="Oligosacch_biosynth_Alg14"/>
</dbReference>
<dbReference type="VEuPathDB" id="FungiDB:CTRG_02038"/>
<comment type="caution">
    <text evidence="11">Lacks conserved residue(s) required for the propagation of feature annotation.</text>
</comment>
<evidence type="ECO:0000256" key="6">
    <source>
        <dbReference type="ARBA" id="ARBA00022692"/>
    </source>
</evidence>
<keyword evidence="7 11" id="KW-0256">Endoplasmic reticulum</keyword>
<comment type="function">
    <text evidence="11">Involved in protein N-glycosylation. Essential for the second step of the dolichol-linked oligosaccharide pathway. Anchors the catalytic subunit ALG13 to the ER.</text>
</comment>
<dbReference type="STRING" id="294747.C5M560"/>
<dbReference type="AlphaFoldDB" id="C5M560"/>
<evidence type="ECO:0000256" key="5">
    <source>
        <dbReference type="ARBA" id="ARBA00017467"/>
    </source>
</evidence>
<dbReference type="Proteomes" id="UP000002037">
    <property type="component" value="Unassembled WGS sequence"/>
</dbReference>
<evidence type="ECO:0000256" key="7">
    <source>
        <dbReference type="ARBA" id="ARBA00022824"/>
    </source>
</evidence>
<dbReference type="GO" id="GO:0043541">
    <property type="term" value="C:UDP-N-acetylglucosamine transferase complex"/>
    <property type="evidence" value="ECO:0007669"/>
    <property type="project" value="TreeGrafter"/>
</dbReference>
<dbReference type="EMBL" id="GG692396">
    <property type="protein sequence ID" value="EER35176.1"/>
    <property type="molecule type" value="Genomic_DNA"/>
</dbReference>
<comment type="subunit">
    <text evidence="4 11">Heterodimer with ALG13 to form a functional enzyme.</text>
</comment>
<evidence type="ECO:0000256" key="8">
    <source>
        <dbReference type="ARBA" id="ARBA00022989"/>
    </source>
</evidence>
<keyword evidence="9 11" id="KW-0472">Membrane</keyword>
<name>C5M560_CANTT</name>
<dbReference type="RefSeq" id="XP_002547731.1">
    <property type="nucleotide sequence ID" value="XM_002547685.1"/>
</dbReference>
<comment type="subcellular location">
    <subcellularLocation>
        <location evidence="1 11">Endoplasmic reticulum membrane</location>
        <topology evidence="1 11">Single-pass membrane protein</topology>
    </subcellularLocation>
    <subcellularLocation>
        <location evidence="2">Nucleus membrane</location>
        <topology evidence="2">Single-pass membrane protein</topology>
    </subcellularLocation>
</comment>
<keyword evidence="8 11" id="KW-1133">Transmembrane helix</keyword>
<dbReference type="GO" id="GO:0031965">
    <property type="term" value="C:nuclear membrane"/>
    <property type="evidence" value="ECO:0007669"/>
    <property type="project" value="UniProtKB-SubCell"/>
</dbReference>
<evidence type="ECO:0000256" key="10">
    <source>
        <dbReference type="ARBA" id="ARBA00032062"/>
    </source>
</evidence>
<evidence type="ECO:0000313" key="12">
    <source>
        <dbReference type="EMBL" id="EER35176.1"/>
    </source>
</evidence>
<organism evidence="12 13">
    <name type="scientific">Candida tropicalis (strain ATCC MYA-3404 / T1)</name>
    <name type="common">Yeast</name>
    <dbReference type="NCBI Taxonomy" id="294747"/>
    <lineage>
        <taxon>Eukaryota</taxon>
        <taxon>Fungi</taxon>
        <taxon>Dikarya</taxon>
        <taxon>Ascomycota</taxon>
        <taxon>Saccharomycotina</taxon>
        <taxon>Pichiomycetes</taxon>
        <taxon>Debaryomycetaceae</taxon>
        <taxon>Candida/Lodderomyces clade</taxon>
        <taxon>Candida</taxon>
    </lineage>
</organism>
<evidence type="ECO:0000256" key="2">
    <source>
        <dbReference type="ARBA" id="ARBA00004590"/>
    </source>
</evidence>
<dbReference type="Pfam" id="PF08660">
    <property type="entry name" value="Alg14"/>
    <property type="match status" value="1"/>
</dbReference>
<sequence length="234" mass="26429">MTTTLCLNNNLRPTMDVETFYCIIIGLVFAPVFLVLIRLLYILPALRLPPSTTTPKKLLDAAHISILLGSGGHTGEMMRIVSKMEMPNATRTWIYSDGDNSSLSKAKEFEEKRTTATTNYISIPRARQVGQNYILSIPTTLYSFVISAIKLLNHKPDVLLLNGPGTCVPVAYILFFYKFLGLCKTKIIYIESLARVSKLSLSGLLLLPISDRFIVQWENLYHQYNRVEYYGVLI</sequence>
<dbReference type="KEGG" id="ctp:CTRG_02038"/>
<protein>
    <recommendedName>
        <fullName evidence="5 11">UDP-N-acetylglucosamine transferase subunit ALG14</fullName>
    </recommendedName>
    <alternativeName>
        <fullName evidence="10 11">Asparagine-linked glycosylation protein 14</fullName>
    </alternativeName>
</protein>
<evidence type="ECO:0000256" key="4">
    <source>
        <dbReference type="ARBA" id="ARBA00011335"/>
    </source>
</evidence>
<dbReference type="GO" id="GO:0004577">
    <property type="term" value="F:N-acetylglucosaminyldiphosphodolichol N-acetylglucosaminyltransferase activity"/>
    <property type="evidence" value="ECO:0007669"/>
    <property type="project" value="TreeGrafter"/>
</dbReference>
<dbReference type="GeneID" id="8296404"/>
<keyword evidence="13" id="KW-1185">Reference proteome</keyword>
<evidence type="ECO:0000256" key="1">
    <source>
        <dbReference type="ARBA" id="ARBA00004389"/>
    </source>
</evidence>
<dbReference type="GO" id="GO:0006488">
    <property type="term" value="P:dolichol-linked oligosaccharide biosynthetic process"/>
    <property type="evidence" value="ECO:0007669"/>
    <property type="project" value="InterPro"/>
</dbReference>
<proteinExistence type="inferred from homology"/>
<reference evidence="12 13" key="1">
    <citation type="journal article" date="2009" name="Nature">
        <title>Evolution of pathogenicity and sexual reproduction in eight Candida genomes.</title>
        <authorList>
            <person name="Butler G."/>
            <person name="Rasmussen M.D."/>
            <person name="Lin M.F."/>
            <person name="Santos M.A."/>
            <person name="Sakthikumar S."/>
            <person name="Munro C.A."/>
            <person name="Rheinbay E."/>
            <person name="Grabherr M."/>
            <person name="Forche A."/>
            <person name="Reedy J.L."/>
            <person name="Agrafioti I."/>
            <person name="Arnaud M.B."/>
            <person name="Bates S."/>
            <person name="Brown A.J."/>
            <person name="Brunke S."/>
            <person name="Costanzo M.C."/>
            <person name="Fitzpatrick D.A."/>
            <person name="de Groot P.W."/>
            <person name="Harris D."/>
            <person name="Hoyer L.L."/>
            <person name="Hube B."/>
            <person name="Klis F.M."/>
            <person name="Kodira C."/>
            <person name="Lennard N."/>
            <person name="Logue M.E."/>
            <person name="Martin R."/>
            <person name="Neiman A.M."/>
            <person name="Nikolaou E."/>
            <person name="Quail M.A."/>
            <person name="Quinn J."/>
            <person name="Santos M.C."/>
            <person name="Schmitzberger F.F."/>
            <person name="Sherlock G."/>
            <person name="Shah P."/>
            <person name="Silverstein K.A."/>
            <person name="Skrzypek M.S."/>
            <person name="Soll D."/>
            <person name="Staggs R."/>
            <person name="Stansfield I."/>
            <person name="Stumpf M.P."/>
            <person name="Sudbery P.E."/>
            <person name="Srikantha T."/>
            <person name="Zeng Q."/>
            <person name="Berman J."/>
            <person name="Berriman M."/>
            <person name="Heitman J."/>
            <person name="Gow N.A."/>
            <person name="Lorenz M.C."/>
            <person name="Birren B.W."/>
            <person name="Kellis M."/>
            <person name="Cuomo C.A."/>
        </authorList>
    </citation>
    <scope>NUCLEOTIDE SEQUENCE [LARGE SCALE GENOMIC DNA]</scope>
    <source>
        <strain evidence="13">ATCC MYA-3404 / T1</strain>
    </source>
</reference>
<dbReference type="OrthoDB" id="17098at2759"/>
<dbReference type="Gene3D" id="3.40.50.2000">
    <property type="entry name" value="Glycogen Phosphorylase B"/>
    <property type="match status" value="1"/>
</dbReference>
<dbReference type="PANTHER" id="PTHR12154:SF4">
    <property type="entry name" value="UDP-N-ACETYLGLUCOSAMINE TRANSFERASE SUBUNIT ALG14 HOMOLOG"/>
    <property type="match status" value="1"/>
</dbReference>